<protein>
    <submittedName>
        <fullName evidence="4">Surfactin synthase thioesterase subunit</fullName>
    </submittedName>
</protein>
<keyword evidence="2" id="KW-0378">Hydrolase</keyword>
<evidence type="ECO:0000256" key="1">
    <source>
        <dbReference type="ARBA" id="ARBA00007169"/>
    </source>
</evidence>
<dbReference type="Proteomes" id="UP000199622">
    <property type="component" value="Unassembled WGS sequence"/>
</dbReference>
<dbReference type="InterPro" id="IPR001031">
    <property type="entry name" value="Thioesterase"/>
</dbReference>
<dbReference type="AlphaFoldDB" id="A0A1H4TDN4"/>
<dbReference type="STRING" id="208445.SAMN04489727_4135"/>
<dbReference type="InterPro" id="IPR029058">
    <property type="entry name" value="AB_hydrolase_fold"/>
</dbReference>
<feature type="domain" description="Thioesterase TesA-like" evidence="3">
    <location>
        <begin position="26"/>
        <end position="243"/>
    </location>
</feature>
<accession>A0A1H4TDN4</accession>
<dbReference type="PANTHER" id="PTHR11487:SF0">
    <property type="entry name" value="S-ACYL FATTY ACID SYNTHASE THIOESTERASE, MEDIUM CHAIN"/>
    <property type="match status" value="1"/>
</dbReference>
<evidence type="ECO:0000313" key="4">
    <source>
        <dbReference type="EMBL" id="SEC54244.1"/>
    </source>
</evidence>
<dbReference type="SUPFAM" id="SSF53474">
    <property type="entry name" value="alpha/beta-Hydrolases"/>
    <property type="match status" value="1"/>
</dbReference>
<dbReference type="Gene3D" id="3.40.50.1820">
    <property type="entry name" value="alpha/beta hydrolase"/>
    <property type="match status" value="1"/>
</dbReference>
<dbReference type="InterPro" id="IPR012223">
    <property type="entry name" value="TEII"/>
</dbReference>
<dbReference type="OrthoDB" id="4169718at2"/>
<dbReference type="SMART" id="SM00824">
    <property type="entry name" value="PKS_TE"/>
    <property type="match status" value="1"/>
</dbReference>
<reference evidence="5" key="1">
    <citation type="submission" date="2016-10" db="EMBL/GenBank/DDBJ databases">
        <authorList>
            <person name="Varghese N."/>
            <person name="Submissions S."/>
        </authorList>
    </citation>
    <scope>NUCLEOTIDE SEQUENCE [LARGE SCALE GENOMIC DNA]</scope>
    <source>
        <strain evidence="5">DSM 44544</strain>
    </source>
</reference>
<comment type="similarity">
    <text evidence="1">Belongs to the thioesterase family.</text>
</comment>
<dbReference type="PANTHER" id="PTHR11487">
    <property type="entry name" value="THIOESTERASE"/>
    <property type="match status" value="1"/>
</dbReference>
<dbReference type="EMBL" id="FNSO01000004">
    <property type="protein sequence ID" value="SEC54244.1"/>
    <property type="molecule type" value="Genomic_DNA"/>
</dbReference>
<dbReference type="GO" id="GO:0008610">
    <property type="term" value="P:lipid biosynthetic process"/>
    <property type="evidence" value="ECO:0007669"/>
    <property type="project" value="TreeGrafter"/>
</dbReference>
<dbReference type="GO" id="GO:0016787">
    <property type="term" value="F:hydrolase activity"/>
    <property type="evidence" value="ECO:0007669"/>
    <property type="project" value="UniProtKB-KW"/>
</dbReference>
<dbReference type="RefSeq" id="WP_091309763.1">
    <property type="nucleotide sequence ID" value="NZ_FNSO01000004.1"/>
</dbReference>
<keyword evidence="5" id="KW-1185">Reference proteome</keyword>
<organism evidence="4 5">
    <name type="scientific">Amycolatopsis tolypomycina</name>
    <dbReference type="NCBI Taxonomy" id="208445"/>
    <lineage>
        <taxon>Bacteria</taxon>
        <taxon>Bacillati</taxon>
        <taxon>Actinomycetota</taxon>
        <taxon>Actinomycetes</taxon>
        <taxon>Pseudonocardiales</taxon>
        <taxon>Pseudonocardiaceae</taxon>
        <taxon>Amycolatopsis</taxon>
    </lineage>
</organism>
<sequence>MSSTQPTDSLWCRRYRETADPAVRLVCFPHAGGTAPFYRPLSFALKSAVDVVAIQYPGRQDRHREPAIDSVRALADRVHEVLAAEPALPVVLLGHSMGAVVAFEVARRFEAAGQVPVRLVASGRRGPATRHTEAVHRGGDAAILAEIRRLNGAAAAVLDNEELMRAALPALRADYRAVETYSCGPDVTVACPITVLTGDADPKTPVAEARAWERHTTGGFDLRVFPGGHFFLTDAMPEVAGLLDRCFAAGFPRHERLFHDVGRHERVVHGTRQPSR</sequence>
<dbReference type="Pfam" id="PF00975">
    <property type="entry name" value="Thioesterase"/>
    <property type="match status" value="1"/>
</dbReference>
<evidence type="ECO:0000313" key="5">
    <source>
        <dbReference type="Proteomes" id="UP000199622"/>
    </source>
</evidence>
<evidence type="ECO:0000256" key="2">
    <source>
        <dbReference type="ARBA" id="ARBA00022801"/>
    </source>
</evidence>
<name>A0A1H4TDN4_9PSEU</name>
<dbReference type="InterPro" id="IPR020802">
    <property type="entry name" value="TesA-like"/>
</dbReference>
<proteinExistence type="inferred from homology"/>
<evidence type="ECO:0000259" key="3">
    <source>
        <dbReference type="SMART" id="SM00824"/>
    </source>
</evidence>
<gene>
    <name evidence="4" type="ORF">SAMN04489727_4135</name>
</gene>